<dbReference type="OrthoDB" id="9803021at2"/>
<evidence type="ECO:0000313" key="2">
    <source>
        <dbReference type="Proteomes" id="UP000242682"/>
    </source>
</evidence>
<dbReference type="InterPro" id="IPR015867">
    <property type="entry name" value="N-reg_PII/ATP_PRibTrfase_C"/>
</dbReference>
<dbReference type="Pfam" id="PF00543">
    <property type="entry name" value="P-II"/>
    <property type="match status" value="1"/>
</dbReference>
<gene>
    <name evidence="1" type="ORF">B0H99_107230</name>
</gene>
<dbReference type="InterPro" id="IPR002187">
    <property type="entry name" value="N-reg_PII"/>
</dbReference>
<dbReference type="SUPFAM" id="SSF54913">
    <property type="entry name" value="GlnB-like"/>
    <property type="match status" value="2"/>
</dbReference>
<dbReference type="GO" id="GO:0030234">
    <property type="term" value="F:enzyme regulator activity"/>
    <property type="evidence" value="ECO:0007669"/>
    <property type="project" value="InterPro"/>
</dbReference>
<reference evidence="1 2" key="1">
    <citation type="submission" date="2018-03" db="EMBL/GenBank/DDBJ databases">
        <title>Genomic Encyclopedia of Type Strains, Phase III (KMG-III): the genomes of soil and plant-associated and newly described type strains.</title>
        <authorList>
            <person name="Whitman W."/>
        </authorList>
    </citation>
    <scope>NUCLEOTIDE SEQUENCE [LARGE SCALE GENOMIC DNA]</scope>
    <source>
        <strain evidence="1 2">CGMCC 1.12259</strain>
    </source>
</reference>
<dbReference type="AlphaFoldDB" id="A0A2P8GR24"/>
<protein>
    <submittedName>
        <fullName evidence="1">Nitrogen regulatory protein P-II family</fullName>
    </submittedName>
</protein>
<dbReference type="PROSITE" id="PS51343">
    <property type="entry name" value="PII_GLNB_DOM"/>
    <property type="match status" value="2"/>
</dbReference>
<sequence length="233" mass="24827">MNLNHRLMIAIVKRGHSREVIAAAKKAGVDGATILYGHGIGRNEKPTFFGLPATHEKDIIFFAVDGSIEDAVTEAVSRAGKLGTSGHGLGFTIHLSKLLGVPHLSARPNDFKQRKGEQAVMKPQNQFHLVVTIVNSGDSDKVVKAAAKAGAEGGTILTGRGTGVNEQQKFMNFTIDPEKDVVLTLIPDGYTDAVIESIENAVDLNAPGKGIAFLIDVEKVFGVNHSSLPENLK</sequence>
<accession>A0A2P8GR24</accession>
<comment type="caution">
    <text evidence="1">The sequence shown here is derived from an EMBL/GenBank/DDBJ whole genome shotgun (WGS) entry which is preliminary data.</text>
</comment>
<dbReference type="Gene3D" id="3.30.70.120">
    <property type="match status" value="2"/>
</dbReference>
<dbReference type="Proteomes" id="UP000242682">
    <property type="component" value="Unassembled WGS sequence"/>
</dbReference>
<dbReference type="RefSeq" id="WP_106533757.1">
    <property type="nucleotide sequence ID" value="NZ_PYAT01000007.1"/>
</dbReference>
<keyword evidence="2" id="KW-1185">Reference proteome</keyword>
<proteinExistence type="predicted"/>
<name>A0A2P8GR24_9BACL</name>
<evidence type="ECO:0000313" key="1">
    <source>
        <dbReference type="EMBL" id="PSL36407.1"/>
    </source>
</evidence>
<dbReference type="GO" id="GO:0006808">
    <property type="term" value="P:regulation of nitrogen utilization"/>
    <property type="evidence" value="ECO:0007669"/>
    <property type="project" value="InterPro"/>
</dbReference>
<dbReference type="SMART" id="SM00938">
    <property type="entry name" value="P-II"/>
    <property type="match status" value="1"/>
</dbReference>
<dbReference type="EMBL" id="PYAT01000007">
    <property type="protein sequence ID" value="PSL36407.1"/>
    <property type="molecule type" value="Genomic_DNA"/>
</dbReference>
<organism evidence="1 2">
    <name type="scientific">Planomicrobium soli</name>
    <dbReference type="NCBI Taxonomy" id="1176648"/>
    <lineage>
        <taxon>Bacteria</taxon>
        <taxon>Bacillati</taxon>
        <taxon>Bacillota</taxon>
        <taxon>Bacilli</taxon>
        <taxon>Bacillales</taxon>
        <taxon>Caryophanaceae</taxon>
        <taxon>Planomicrobium</taxon>
    </lineage>
</organism>
<dbReference type="InterPro" id="IPR011322">
    <property type="entry name" value="N-reg_PII-like_a/b"/>
</dbReference>